<dbReference type="OrthoDB" id="9811543at2"/>
<evidence type="ECO:0000313" key="6">
    <source>
        <dbReference type="EMBL" id="SHG78956.1"/>
    </source>
</evidence>
<dbReference type="Gene3D" id="1.20.120.910">
    <property type="entry name" value="DksA, coiled-coil domain"/>
    <property type="match status" value="1"/>
</dbReference>
<dbReference type="Pfam" id="PF01258">
    <property type="entry name" value="zf-dskA_traR"/>
    <property type="match status" value="1"/>
</dbReference>
<keyword evidence="3" id="KW-0862">Zinc</keyword>
<feature type="domain" description="Zinc finger DksA/TraR C4-type" evidence="5">
    <location>
        <begin position="87"/>
        <end position="119"/>
    </location>
</feature>
<proteinExistence type="predicted"/>
<sequence length="133" mass="14455">MKHLSTDDIRLLHQRLAVMKSQALDDLREADADIKAGFEAQNLDVGSRSDDAEILRFEAIRRTEMEIDGGLLQGIEAAEQRMRDGCYGTCVDCGKPIARERLLAQPAAARCTACASRKELASAAPGGGHGYRP</sequence>
<evidence type="ECO:0000256" key="4">
    <source>
        <dbReference type="PROSITE-ProRule" id="PRU00510"/>
    </source>
</evidence>
<protein>
    <submittedName>
        <fullName evidence="6">Transcriptional regulator, TraR/DksA family</fullName>
    </submittedName>
</protein>
<dbReference type="GO" id="GO:0008270">
    <property type="term" value="F:zinc ion binding"/>
    <property type="evidence" value="ECO:0007669"/>
    <property type="project" value="UniProtKB-KW"/>
</dbReference>
<name>A0A1M5MNY1_9BURK</name>
<gene>
    <name evidence="6" type="ORF">SAMN04488135_101275</name>
</gene>
<dbReference type="AlphaFoldDB" id="A0A1M5MNY1"/>
<evidence type="ECO:0000256" key="2">
    <source>
        <dbReference type="ARBA" id="ARBA00022771"/>
    </source>
</evidence>
<evidence type="ECO:0000259" key="5">
    <source>
        <dbReference type="Pfam" id="PF01258"/>
    </source>
</evidence>
<organism evidence="6 7">
    <name type="scientific">Pollutimonas bauzanensis</name>
    <dbReference type="NCBI Taxonomy" id="658167"/>
    <lineage>
        <taxon>Bacteria</taxon>
        <taxon>Pseudomonadati</taxon>
        <taxon>Pseudomonadota</taxon>
        <taxon>Betaproteobacteria</taxon>
        <taxon>Burkholderiales</taxon>
        <taxon>Alcaligenaceae</taxon>
        <taxon>Pollutimonas</taxon>
    </lineage>
</organism>
<dbReference type="EMBL" id="FQXE01000001">
    <property type="protein sequence ID" value="SHG78956.1"/>
    <property type="molecule type" value="Genomic_DNA"/>
</dbReference>
<keyword evidence="2" id="KW-0863">Zinc-finger</keyword>
<dbReference type="Proteomes" id="UP000184226">
    <property type="component" value="Unassembled WGS sequence"/>
</dbReference>
<feature type="zinc finger region" description="dksA C4-type" evidence="4">
    <location>
        <begin position="90"/>
        <end position="114"/>
    </location>
</feature>
<dbReference type="InterPro" id="IPR000962">
    <property type="entry name" value="Znf_DskA_TraR"/>
</dbReference>
<dbReference type="STRING" id="658167.SAMN04488135_101275"/>
<dbReference type="RefSeq" id="WP_073101240.1">
    <property type="nucleotide sequence ID" value="NZ_FQXE01000001.1"/>
</dbReference>
<dbReference type="PROSITE" id="PS51128">
    <property type="entry name" value="ZF_DKSA_2"/>
    <property type="match status" value="1"/>
</dbReference>
<accession>A0A1M5MNY1</accession>
<dbReference type="PANTHER" id="PTHR33823">
    <property type="entry name" value="RNA POLYMERASE-BINDING TRANSCRIPTION FACTOR DKSA-RELATED"/>
    <property type="match status" value="1"/>
</dbReference>
<evidence type="ECO:0000256" key="3">
    <source>
        <dbReference type="ARBA" id="ARBA00022833"/>
    </source>
</evidence>
<reference evidence="6 7" key="1">
    <citation type="submission" date="2016-11" db="EMBL/GenBank/DDBJ databases">
        <authorList>
            <person name="Jaros S."/>
            <person name="Januszkiewicz K."/>
            <person name="Wedrychowicz H."/>
        </authorList>
    </citation>
    <scope>NUCLEOTIDE SEQUENCE [LARGE SCALE GENOMIC DNA]</scope>
    <source>
        <strain evidence="6 7">CGMCC 1.10190</strain>
    </source>
</reference>
<evidence type="ECO:0000313" key="7">
    <source>
        <dbReference type="Proteomes" id="UP000184226"/>
    </source>
</evidence>
<evidence type="ECO:0000256" key="1">
    <source>
        <dbReference type="ARBA" id="ARBA00022723"/>
    </source>
</evidence>
<dbReference type="SUPFAM" id="SSF57716">
    <property type="entry name" value="Glucocorticoid receptor-like (DNA-binding domain)"/>
    <property type="match status" value="1"/>
</dbReference>
<keyword evidence="1" id="KW-0479">Metal-binding</keyword>
<keyword evidence="7" id="KW-1185">Reference proteome</keyword>
<dbReference type="PANTHER" id="PTHR33823:SF4">
    <property type="entry name" value="GENERAL STRESS PROTEIN 16O"/>
    <property type="match status" value="1"/>
</dbReference>